<accession>E8LLW3</accession>
<evidence type="ECO:0000256" key="1">
    <source>
        <dbReference type="SAM" id="Coils"/>
    </source>
</evidence>
<dbReference type="HOGENOM" id="CLU_1739580_0_0_6"/>
<dbReference type="Gene3D" id="1.10.10.10">
    <property type="entry name" value="Winged helix-like DNA-binding domain superfamily/Winged helix DNA-binding domain"/>
    <property type="match status" value="1"/>
</dbReference>
<dbReference type="InterPro" id="IPR036388">
    <property type="entry name" value="WH-like_DNA-bd_sf"/>
</dbReference>
<comment type="caution">
    <text evidence="2">The sequence shown here is derived from an EMBL/GenBank/DDBJ whole genome shotgun (WGS) entry which is preliminary data.</text>
</comment>
<dbReference type="Proteomes" id="UP000018458">
    <property type="component" value="Unassembled WGS sequence"/>
</dbReference>
<keyword evidence="1" id="KW-0175">Coiled coil</keyword>
<keyword evidence="3" id="KW-1185">Reference proteome</keyword>
<proteinExistence type="predicted"/>
<dbReference type="STRING" id="762983.HMPREF9444_01736"/>
<feature type="coiled-coil region" evidence="1">
    <location>
        <begin position="108"/>
        <end position="146"/>
    </location>
</feature>
<gene>
    <name evidence="2" type="ORF">HMPREF9444_01736</name>
</gene>
<sequence>MGGKRIAKEIKQKALELFQQGFSYKATSSQLSLKQSTVNNWYLLFRSGDTSWATAKYRKTNIGVLQRAVDEYLNTGQGYKTIAVKYGISPSTLLTAKRNFVNYGVVQLSRGRNSMQCLQEQKQKIKKEFRQQRKRLEGKLASVESALSCM</sequence>
<dbReference type="RefSeq" id="WP_009143901.1">
    <property type="nucleotide sequence ID" value="NZ_GL831047.1"/>
</dbReference>
<evidence type="ECO:0000313" key="3">
    <source>
        <dbReference type="Proteomes" id="UP000018458"/>
    </source>
</evidence>
<evidence type="ECO:0008006" key="4">
    <source>
        <dbReference type="Google" id="ProtNLM"/>
    </source>
</evidence>
<protein>
    <recommendedName>
        <fullName evidence="4">Transposase</fullName>
    </recommendedName>
</protein>
<dbReference type="EMBL" id="AEVO01000117">
    <property type="protein sequence ID" value="EFY06476.1"/>
    <property type="molecule type" value="Genomic_DNA"/>
</dbReference>
<name>E8LLW3_SUCHY</name>
<dbReference type="AlphaFoldDB" id="E8LLW3"/>
<evidence type="ECO:0000313" key="2">
    <source>
        <dbReference type="EMBL" id="EFY06476.1"/>
    </source>
</evidence>
<reference evidence="2 3" key="1">
    <citation type="submission" date="2011-01" db="EMBL/GenBank/DDBJ databases">
        <authorList>
            <person name="Weinstock G."/>
            <person name="Sodergren E."/>
            <person name="Clifton S."/>
            <person name="Fulton L."/>
            <person name="Fulton B."/>
            <person name="Courtney L."/>
            <person name="Fronick C."/>
            <person name="Harrison M."/>
            <person name="Strong C."/>
            <person name="Farmer C."/>
            <person name="Delahaunty K."/>
            <person name="Markovic C."/>
            <person name="Hall O."/>
            <person name="Minx P."/>
            <person name="Tomlinson C."/>
            <person name="Mitreva M."/>
            <person name="Hou S."/>
            <person name="Chen J."/>
            <person name="Wollam A."/>
            <person name="Pepin K.H."/>
            <person name="Johnson M."/>
            <person name="Bhonagiri V."/>
            <person name="Zhang X."/>
            <person name="Suruliraj S."/>
            <person name="Warren W."/>
            <person name="Chinwalla A."/>
            <person name="Mardis E.R."/>
            <person name="Wilson R.K."/>
        </authorList>
    </citation>
    <scope>NUCLEOTIDE SEQUENCE [LARGE SCALE GENOMIC DNA]</scope>
    <source>
        <strain evidence="3">DSM 22608 / JCM 16073 / KCTC 15190 / YIT 12066</strain>
    </source>
</reference>
<organism evidence="2 3">
    <name type="scientific">Succinatimonas hippei (strain DSM 22608 / JCM 16073 / KCTC 15190 / YIT 12066)</name>
    <dbReference type="NCBI Taxonomy" id="762983"/>
    <lineage>
        <taxon>Bacteria</taxon>
        <taxon>Pseudomonadati</taxon>
        <taxon>Pseudomonadota</taxon>
        <taxon>Gammaproteobacteria</taxon>
        <taxon>Aeromonadales</taxon>
        <taxon>Succinivibrionaceae</taxon>
        <taxon>Succinatimonas</taxon>
    </lineage>
</organism>